<feature type="transmembrane region" description="Helical" evidence="5">
    <location>
        <begin position="265"/>
        <end position="285"/>
    </location>
</feature>
<reference evidence="8" key="1">
    <citation type="journal article" date="2020" name="MBio">
        <title>Horizontal gene transfer to a defensive symbiont with a reduced genome amongst a multipartite beetle microbiome.</title>
        <authorList>
            <person name="Waterworth S.C."/>
            <person name="Florez L.V."/>
            <person name="Rees E.R."/>
            <person name="Hertweck C."/>
            <person name="Kaltenpoth M."/>
            <person name="Kwan J.C."/>
        </authorList>
    </citation>
    <scope>NUCLEOTIDE SEQUENCE [LARGE SCALE GENOMIC DNA]</scope>
</reference>
<comment type="subcellular location">
    <subcellularLocation>
        <location evidence="1">Membrane</location>
        <topology evidence="1">Multi-pass membrane protein</topology>
    </subcellularLocation>
</comment>
<dbReference type="GO" id="GO:0046943">
    <property type="term" value="F:carboxylic acid transmembrane transporter activity"/>
    <property type="evidence" value="ECO:0007669"/>
    <property type="project" value="TreeGrafter"/>
</dbReference>
<evidence type="ECO:0000313" key="7">
    <source>
        <dbReference type="EMBL" id="KAF1037768.1"/>
    </source>
</evidence>
<dbReference type="PANTHER" id="PTHR23508">
    <property type="entry name" value="CARBOXYLIC ACID TRANSPORTER PROTEIN HOMOLOG"/>
    <property type="match status" value="1"/>
</dbReference>
<feature type="domain" description="Major facilitator superfamily (MFS) profile" evidence="6">
    <location>
        <begin position="30"/>
        <end position="443"/>
    </location>
</feature>
<sequence length="447" mass="46886">MNIHASGGAPAVNVDQVMEQARFGAFQFGLLLLCGLCLIIDGFDVQAMGYVAPAIIADWGVSKASLGPVFGAGLFGMLLGSLVLTPVGDRYGRRPVLITSTLFFAVCMLVTPLVNSLDQLLALRFITGFGLGSIMPNAMALVGEFSPSASRVTRMMLVSCGFTVGAAAGGFVSAALIPAYGWHSVFWVGGAVPLLLGIAMLIWLPESIQFLVLRRRPLHQVAHWLRKLDPSIVIDAATRVVVKDAKADGMPVAELFREGRGGITLLLWLISFMNLINLYFLSNWLPTLIHDAGYSTSMAVLIGTSLQVGGVIGTLTLGLFINRYGFTTVLGCCFVTACVAIALIGKLAAVPSFLFLVVVVAGFCIVGGQPAVNALAGTYYPTTLRSTGIGWALGIGRIGSVVGPVIGGQLIAMQWSNASLFVAAAVPALISALTIARLHRTSQGATA</sequence>
<proteinExistence type="predicted"/>
<name>A0A7V8JSU2_9BURK</name>
<evidence type="ECO:0000259" key="6">
    <source>
        <dbReference type="PROSITE" id="PS50850"/>
    </source>
</evidence>
<accession>A0A7V8JSU2</accession>
<feature type="transmembrane region" description="Helical" evidence="5">
    <location>
        <begin position="185"/>
        <end position="204"/>
    </location>
</feature>
<keyword evidence="2 5" id="KW-0812">Transmembrane</keyword>
<evidence type="ECO:0000313" key="8">
    <source>
        <dbReference type="Proteomes" id="UP000462435"/>
    </source>
</evidence>
<comment type="caution">
    <text evidence="7">The sequence shown here is derived from an EMBL/GenBank/DDBJ whole genome shotgun (WGS) entry which is preliminary data.</text>
</comment>
<feature type="transmembrane region" description="Helical" evidence="5">
    <location>
        <begin position="388"/>
        <end position="412"/>
    </location>
</feature>
<dbReference type="InterPro" id="IPR005829">
    <property type="entry name" value="Sugar_transporter_CS"/>
</dbReference>
<keyword evidence="3 5" id="KW-1133">Transmembrane helix</keyword>
<feature type="transmembrane region" description="Helical" evidence="5">
    <location>
        <begin position="418"/>
        <end position="438"/>
    </location>
</feature>
<dbReference type="Proteomes" id="UP000462435">
    <property type="component" value="Unassembled WGS sequence"/>
</dbReference>
<dbReference type="InterPro" id="IPR020846">
    <property type="entry name" value="MFS_dom"/>
</dbReference>
<feature type="transmembrane region" description="Helical" evidence="5">
    <location>
        <begin position="28"/>
        <end position="52"/>
    </location>
</feature>
<feature type="transmembrane region" description="Helical" evidence="5">
    <location>
        <begin position="121"/>
        <end position="143"/>
    </location>
</feature>
<dbReference type="PROSITE" id="PS00217">
    <property type="entry name" value="SUGAR_TRANSPORT_2"/>
    <property type="match status" value="1"/>
</dbReference>
<dbReference type="SUPFAM" id="SSF103473">
    <property type="entry name" value="MFS general substrate transporter"/>
    <property type="match status" value="1"/>
</dbReference>
<dbReference type="EMBL" id="WNDX01000177">
    <property type="protein sequence ID" value="KAF1037768.1"/>
    <property type="molecule type" value="Genomic_DNA"/>
</dbReference>
<dbReference type="GO" id="GO:0005886">
    <property type="term" value="C:plasma membrane"/>
    <property type="evidence" value="ECO:0007669"/>
    <property type="project" value="TreeGrafter"/>
</dbReference>
<feature type="transmembrane region" description="Helical" evidence="5">
    <location>
        <begin position="64"/>
        <end position="84"/>
    </location>
</feature>
<keyword evidence="4 5" id="KW-0472">Membrane</keyword>
<evidence type="ECO:0000256" key="1">
    <source>
        <dbReference type="ARBA" id="ARBA00004141"/>
    </source>
</evidence>
<dbReference type="Pfam" id="PF07690">
    <property type="entry name" value="MFS_1"/>
    <property type="match status" value="2"/>
</dbReference>
<dbReference type="Gene3D" id="1.20.1250.20">
    <property type="entry name" value="MFS general substrate transporter like domains"/>
    <property type="match status" value="1"/>
</dbReference>
<feature type="transmembrane region" description="Helical" evidence="5">
    <location>
        <begin position="328"/>
        <end position="347"/>
    </location>
</feature>
<evidence type="ECO:0000256" key="2">
    <source>
        <dbReference type="ARBA" id="ARBA00022692"/>
    </source>
</evidence>
<gene>
    <name evidence="7" type="primary">pcaK_2</name>
    <name evidence="7" type="ORF">GAK35_03898</name>
</gene>
<evidence type="ECO:0000256" key="5">
    <source>
        <dbReference type="SAM" id="Phobius"/>
    </source>
</evidence>
<feature type="transmembrane region" description="Helical" evidence="5">
    <location>
        <begin position="155"/>
        <end position="179"/>
    </location>
</feature>
<dbReference type="AlphaFoldDB" id="A0A7V8JSU2"/>
<organism evidence="7 8">
    <name type="scientific">Herbaspirillum frisingense</name>
    <dbReference type="NCBI Taxonomy" id="92645"/>
    <lineage>
        <taxon>Bacteria</taxon>
        <taxon>Pseudomonadati</taxon>
        <taxon>Pseudomonadota</taxon>
        <taxon>Betaproteobacteria</taxon>
        <taxon>Burkholderiales</taxon>
        <taxon>Oxalobacteraceae</taxon>
        <taxon>Herbaspirillum</taxon>
    </lineage>
</organism>
<evidence type="ECO:0000256" key="4">
    <source>
        <dbReference type="ARBA" id="ARBA00023136"/>
    </source>
</evidence>
<protein>
    <submittedName>
        <fullName evidence="7">4-hydroxybenzoate transporter PcaK</fullName>
    </submittedName>
</protein>
<dbReference type="PANTHER" id="PTHR23508:SF10">
    <property type="entry name" value="CARBOXYLIC ACID TRANSPORTER PROTEIN HOMOLOG"/>
    <property type="match status" value="1"/>
</dbReference>
<feature type="transmembrane region" description="Helical" evidence="5">
    <location>
        <begin position="353"/>
        <end position="376"/>
    </location>
</feature>
<evidence type="ECO:0000256" key="3">
    <source>
        <dbReference type="ARBA" id="ARBA00022989"/>
    </source>
</evidence>
<feature type="transmembrane region" description="Helical" evidence="5">
    <location>
        <begin position="96"/>
        <end position="115"/>
    </location>
</feature>
<feature type="transmembrane region" description="Helical" evidence="5">
    <location>
        <begin position="297"/>
        <end position="321"/>
    </location>
</feature>
<dbReference type="InterPro" id="IPR011701">
    <property type="entry name" value="MFS"/>
</dbReference>
<dbReference type="InterPro" id="IPR036259">
    <property type="entry name" value="MFS_trans_sf"/>
</dbReference>
<dbReference type="PROSITE" id="PS50850">
    <property type="entry name" value="MFS"/>
    <property type="match status" value="1"/>
</dbReference>
<dbReference type="CDD" id="cd17365">
    <property type="entry name" value="MFS_PcaK_like"/>
    <property type="match status" value="1"/>
</dbReference>